<feature type="compositionally biased region" description="Basic and acidic residues" evidence="1">
    <location>
        <begin position="26"/>
        <end position="36"/>
    </location>
</feature>
<evidence type="ECO:0000313" key="3">
    <source>
        <dbReference type="Proteomes" id="UP001333996"/>
    </source>
</evidence>
<name>A0ABU7FJ78_9ACTN</name>
<dbReference type="InterPro" id="IPR011990">
    <property type="entry name" value="TPR-like_helical_dom_sf"/>
</dbReference>
<feature type="region of interest" description="Disordered" evidence="1">
    <location>
        <begin position="24"/>
        <end position="43"/>
    </location>
</feature>
<dbReference type="Gene3D" id="1.25.40.10">
    <property type="entry name" value="Tetratricopeptide repeat domain"/>
    <property type="match status" value="1"/>
</dbReference>
<evidence type="ECO:0000256" key="1">
    <source>
        <dbReference type="SAM" id="MobiDB-lite"/>
    </source>
</evidence>
<dbReference type="RefSeq" id="WP_329508620.1">
    <property type="nucleotide sequence ID" value="NZ_BAAAYZ010000085.1"/>
</dbReference>
<keyword evidence="3" id="KW-1185">Reference proteome</keyword>
<dbReference type="SUPFAM" id="SSF48452">
    <property type="entry name" value="TPR-like"/>
    <property type="match status" value="1"/>
</dbReference>
<organism evidence="2 3">
    <name type="scientific">Streptomyces chiangmaiensis</name>
    <dbReference type="NCBI Taxonomy" id="766497"/>
    <lineage>
        <taxon>Bacteria</taxon>
        <taxon>Bacillati</taxon>
        <taxon>Actinomycetota</taxon>
        <taxon>Actinomycetes</taxon>
        <taxon>Kitasatosporales</taxon>
        <taxon>Streptomycetaceae</taxon>
        <taxon>Streptomyces</taxon>
    </lineage>
</organism>
<proteinExistence type="predicted"/>
<gene>
    <name evidence="2" type="ORF">VXC91_19835</name>
</gene>
<reference evidence="2" key="1">
    <citation type="submission" date="2024-01" db="EMBL/GenBank/DDBJ databases">
        <title>First draft genome sequence data of TA4-1, the type strain of Gram-positive actinobacterium Streptomyces chiangmaiensis.</title>
        <authorList>
            <person name="Yasawong M."/>
            <person name="Nantapong N."/>
        </authorList>
    </citation>
    <scope>NUCLEOTIDE SEQUENCE</scope>
    <source>
        <strain evidence="2">TA4-1</strain>
    </source>
</reference>
<sequence length="460" mass="49938">MSREPNAQLIAVMDEAKVSNKGLAKRMADEATRRGLDQGSGTTHISVKRWREGAGIRPQTAALIADVLSSKLGRRITPGDLGFFDHTKSTAPEPIGYPNAVPDVLSVLDGLAQERADDPAPGQLIVADADLSSAVLSWMIARPDGIQADRPAHQRVGMRDVRAIRDAAGTFMALDFKYGGGHGHKALRHYFRHEVLPLLNASYSEKVGTALFGAAAEVSQLLAWTAYDAGNHRLAHRYLTSTLRLTQVTGDRMFGARILTNLSHQANYLGNHAQAIQLARSSLEGGRGAATPRAMALFAAHEARALANAGDGRGAGRAMNEAERYFGRADTVTDPEWLSYMDAAELEGEICHCLRDLKQRREAVEYAQRAVDSTDPKYARTLGFCRMVLAQSQLLHGELEAAVTTASLAVDGGDSLQSTRFQRYVSDFQNEVSVHAANPTVAAFNEKVHDALVRLDEDDE</sequence>
<protein>
    <submittedName>
        <fullName evidence="2">Sporulation protein</fullName>
    </submittedName>
</protein>
<comment type="caution">
    <text evidence="2">The sequence shown here is derived from an EMBL/GenBank/DDBJ whole genome shotgun (WGS) entry which is preliminary data.</text>
</comment>
<dbReference type="EMBL" id="JAYWVC010000064">
    <property type="protein sequence ID" value="MED7824171.1"/>
    <property type="molecule type" value="Genomic_DNA"/>
</dbReference>
<evidence type="ECO:0000313" key="2">
    <source>
        <dbReference type="EMBL" id="MED7824171.1"/>
    </source>
</evidence>
<dbReference type="Proteomes" id="UP001333996">
    <property type="component" value="Unassembled WGS sequence"/>
</dbReference>
<accession>A0ABU7FJ78</accession>